<protein>
    <recommendedName>
        <fullName evidence="4">HAUS augmin-like complex subunit 6 N-terminal domain-containing protein</fullName>
    </recommendedName>
</protein>
<feature type="region of interest" description="Disordered" evidence="1">
    <location>
        <begin position="286"/>
        <end position="406"/>
    </location>
</feature>
<accession>A0AAV9G8M2</accession>
<proteinExistence type="predicted"/>
<comment type="caution">
    <text evidence="2">The sequence shown here is derived from an EMBL/GenBank/DDBJ whole genome shotgun (WGS) entry which is preliminary data.</text>
</comment>
<sequence length="433" mass="47773">MSNNTPAKDHRVEKLRKLLREGSTITKEDFLDFVVVYKHFYEAGFKLRPGLAKWFQENEKTILEWRPEVLRVRPGFFDDIPPNSNSTFREYPILVALGLARDEGHSEQETDDRTVSPKALDLGVTSSLGKLKELSDFGSPIPESAVGDRPSLSGKFQQNVWVDDIKEVVHHLTQLKTWLMESANRLTPHDPMTETMETAARRVPDFVDRIRTAQLCFDDVKSKYEASTAELLRGRARVRRYSPAPLDDAEREGTARVAADNETDTTLKSLSASILVVSDIVGNESITAGGSRVNNKRPPPSGSTAPSAEKGPQVWRQTNGPRDSNAITPLRGIPRRSAMPLNTTHTLKRKYPGEASSSDPFSGQESSDSEDESASDHEQITSRGSKRDLTSTTGAKSVYSIASDDESLLSAKRARVVLGEARRPQNGSGGVGK</sequence>
<gene>
    <name evidence="2" type="ORF">QBC34DRAFT_415404</name>
</gene>
<keyword evidence="3" id="KW-1185">Reference proteome</keyword>
<evidence type="ECO:0000313" key="3">
    <source>
        <dbReference type="Proteomes" id="UP001321760"/>
    </source>
</evidence>
<dbReference type="AlphaFoldDB" id="A0AAV9G8M2"/>
<dbReference type="Proteomes" id="UP001321760">
    <property type="component" value="Unassembled WGS sequence"/>
</dbReference>
<reference evidence="2" key="1">
    <citation type="journal article" date="2023" name="Mol. Phylogenet. Evol.">
        <title>Genome-scale phylogeny and comparative genomics of the fungal order Sordariales.</title>
        <authorList>
            <person name="Hensen N."/>
            <person name="Bonometti L."/>
            <person name="Westerberg I."/>
            <person name="Brannstrom I.O."/>
            <person name="Guillou S."/>
            <person name="Cros-Aarteil S."/>
            <person name="Calhoun S."/>
            <person name="Haridas S."/>
            <person name="Kuo A."/>
            <person name="Mondo S."/>
            <person name="Pangilinan J."/>
            <person name="Riley R."/>
            <person name="LaButti K."/>
            <person name="Andreopoulos B."/>
            <person name="Lipzen A."/>
            <person name="Chen C."/>
            <person name="Yan M."/>
            <person name="Daum C."/>
            <person name="Ng V."/>
            <person name="Clum A."/>
            <person name="Steindorff A."/>
            <person name="Ohm R.A."/>
            <person name="Martin F."/>
            <person name="Silar P."/>
            <person name="Natvig D.O."/>
            <person name="Lalanne C."/>
            <person name="Gautier V."/>
            <person name="Ament-Velasquez S.L."/>
            <person name="Kruys A."/>
            <person name="Hutchinson M.I."/>
            <person name="Powell A.J."/>
            <person name="Barry K."/>
            <person name="Miller A.N."/>
            <person name="Grigoriev I.V."/>
            <person name="Debuchy R."/>
            <person name="Gladieux P."/>
            <person name="Hiltunen Thoren M."/>
            <person name="Johannesson H."/>
        </authorList>
    </citation>
    <scope>NUCLEOTIDE SEQUENCE</scope>
    <source>
        <strain evidence="2">PSN243</strain>
    </source>
</reference>
<reference evidence="2" key="2">
    <citation type="submission" date="2023-05" db="EMBL/GenBank/DDBJ databases">
        <authorList>
            <consortium name="Lawrence Berkeley National Laboratory"/>
            <person name="Steindorff A."/>
            <person name="Hensen N."/>
            <person name="Bonometti L."/>
            <person name="Westerberg I."/>
            <person name="Brannstrom I.O."/>
            <person name="Guillou S."/>
            <person name="Cros-Aarteil S."/>
            <person name="Calhoun S."/>
            <person name="Haridas S."/>
            <person name="Kuo A."/>
            <person name="Mondo S."/>
            <person name="Pangilinan J."/>
            <person name="Riley R."/>
            <person name="Labutti K."/>
            <person name="Andreopoulos B."/>
            <person name="Lipzen A."/>
            <person name="Chen C."/>
            <person name="Yanf M."/>
            <person name="Daum C."/>
            <person name="Ng V."/>
            <person name="Clum A."/>
            <person name="Ohm R."/>
            <person name="Martin F."/>
            <person name="Silar P."/>
            <person name="Natvig D."/>
            <person name="Lalanne C."/>
            <person name="Gautier V."/>
            <person name="Ament-Velasquez S.L."/>
            <person name="Kruys A."/>
            <person name="Hutchinson M.I."/>
            <person name="Powell A.J."/>
            <person name="Barry K."/>
            <person name="Miller A.N."/>
            <person name="Grigoriev I.V."/>
            <person name="Debuchy R."/>
            <person name="Gladieux P."/>
            <person name="Thoren M.H."/>
            <person name="Johannesson H."/>
        </authorList>
    </citation>
    <scope>NUCLEOTIDE SEQUENCE</scope>
    <source>
        <strain evidence="2">PSN243</strain>
    </source>
</reference>
<feature type="compositionally biased region" description="Basic and acidic residues" evidence="1">
    <location>
        <begin position="374"/>
        <end position="389"/>
    </location>
</feature>
<evidence type="ECO:0000256" key="1">
    <source>
        <dbReference type="SAM" id="MobiDB-lite"/>
    </source>
</evidence>
<organism evidence="2 3">
    <name type="scientific">Podospora aff. communis PSN243</name>
    <dbReference type="NCBI Taxonomy" id="3040156"/>
    <lineage>
        <taxon>Eukaryota</taxon>
        <taxon>Fungi</taxon>
        <taxon>Dikarya</taxon>
        <taxon>Ascomycota</taxon>
        <taxon>Pezizomycotina</taxon>
        <taxon>Sordariomycetes</taxon>
        <taxon>Sordariomycetidae</taxon>
        <taxon>Sordariales</taxon>
        <taxon>Podosporaceae</taxon>
        <taxon>Podospora</taxon>
    </lineage>
</organism>
<evidence type="ECO:0008006" key="4">
    <source>
        <dbReference type="Google" id="ProtNLM"/>
    </source>
</evidence>
<dbReference type="EMBL" id="MU865978">
    <property type="protein sequence ID" value="KAK4444375.1"/>
    <property type="molecule type" value="Genomic_DNA"/>
</dbReference>
<feature type="compositionally biased region" description="Polar residues" evidence="1">
    <location>
        <begin position="355"/>
        <end position="364"/>
    </location>
</feature>
<name>A0AAV9G8M2_9PEZI</name>
<feature type="compositionally biased region" description="Polar residues" evidence="1">
    <location>
        <begin position="315"/>
        <end position="327"/>
    </location>
</feature>
<evidence type="ECO:0000313" key="2">
    <source>
        <dbReference type="EMBL" id="KAK4444375.1"/>
    </source>
</evidence>